<keyword evidence="1" id="KW-0472">Membrane</keyword>
<gene>
    <name evidence="2" type="ORF">S01H1_73161</name>
</gene>
<evidence type="ECO:0000313" key="2">
    <source>
        <dbReference type="EMBL" id="GAG28439.1"/>
    </source>
</evidence>
<dbReference type="AlphaFoldDB" id="X0WBX1"/>
<keyword evidence="1" id="KW-1133">Transmembrane helix</keyword>
<dbReference type="EMBL" id="BARS01048870">
    <property type="protein sequence ID" value="GAG28439.1"/>
    <property type="molecule type" value="Genomic_DNA"/>
</dbReference>
<feature type="transmembrane region" description="Helical" evidence="1">
    <location>
        <begin position="26"/>
        <end position="44"/>
    </location>
</feature>
<sequence length="55" mass="6105">MATDTTTRSAPPEQIRAVPVRHPGRWVAAAVIAVLVAMFVHMLVTNPVFQWSFMV</sequence>
<evidence type="ECO:0008006" key="3">
    <source>
        <dbReference type="Google" id="ProtNLM"/>
    </source>
</evidence>
<feature type="non-terminal residue" evidence="2">
    <location>
        <position position="55"/>
    </location>
</feature>
<comment type="caution">
    <text evidence="2">The sequence shown here is derived from an EMBL/GenBank/DDBJ whole genome shotgun (WGS) entry which is preliminary data.</text>
</comment>
<evidence type="ECO:0000256" key="1">
    <source>
        <dbReference type="SAM" id="Phobius"/>
    </source>
</evidence>
<keyword evidence="1" id="KW-0812">Transmembrane</keyword>
<reference evidence="2" key="1">
    <citation type="journal article" date="2014" name="Front. Microbiol.">
        <title>High frequency of phylogenetically diverse reductive dehalogenase-homologous genes in deep subseafloor sedimentary metagenomes.</title>
        <authorList>
            <person name="Kawai M."/>
            <person name="Futagami T."/>
            <person name="Toyoda A."/>
            <person name="Takaki Y."/>
            <person name="Nishi S."/>
            <person name="Hori S."/>
            <person name="Arai W."/>
            <person name="Tsubouchi T."/>
            <person name="Morono Y."/>
            <person name="Uchiyama I."/>
            <person name="Ito T."/>
            <person name="Fujiyama A."/>
            <person name="Inagaki F."/>
            <person name="Takami H."/>
        </authorList>
    </citation>
    <scope>NUCLEOTIDE SEQUENCE</scope>
    <source>
        <strain evidence="2">Expedition CK06-06</strain>
    </source>
</reference>
<name>X0WBX1_9ZZZZ</name>
<accession>X0WBX1</accession>
<proteinExistence type="predicted"/>
<protein>
    <recommendedName>
        <fullName evidence="3">ABC transporter permease</fullName>
    </recommendedName>
</protein>
<organism evidence="2">
    <name type="scientific">marine sediment metagenome</name>
    <dbReference type="NCBI Taxonomy" id="412755"/>
    <lineage>
        <taxon>unclassified sequences</taxon>
        <taxon>metagenomes</taxon>
        <taxon>ecological metagenomes</taxon>
    </lineage>
</organism>